<dbReference type="GO" id="GO:0016324">
    <property type="term" value="C:apical plasma membrane"/>
    <property type="evidence" value="ECO:0007669"/>
    <property type="project" value="UniProtKB-SubCell"/>
</dbReference>
<feature type="region of interest" description="Disordered" evidence="21">
    <location>
        <begin position="235"/>
        <end position="280"/>
    </location>
</feature>
<keyword evidence="12" id="KW-0560">Oxidoreductase</keyword>
<evidence type="ECO:0000256" key="3">
    <source>
        <dbReference type="ARBA" id="ARBA00011738"/>
    </source>
</evidence>
<keyword evidence="8" id="KW-0479">Metal-binding</keyword>
<dbReference type="Gene3D" id="1.20.120.1770">
    <property type="match status" value="1"/>
</dbReference>
<evidence type="ECO:0000256" key="13">
    <source>
        <dbReference type="ARBA" id="ARBA00023004"/>
    </source>
</evidence>
<keyword evidence="11 22" id="KW-1133">Transmembrane helix</keyword>
<evidence type="ECO:0000256" key="22">
    <source>
        <dbReference type="SAM" id="Phobius"/>
    </source>
</evidence>
<dbReference type="EC" id="7.2.1.3" evidence="15"/>
<dbReference type="GO" id="GO:0046872">
    <property type="term" value="F:metal ion binding"/>
    <property type="evidence" value="ECO:0007669"/>
    <property type="project" value="UniProtKB-KW"/>
</dbReference>
<keyword evidence="9" id="KW-1278">Translocase</keyword>
<evidence type="ECO:0000256" key="19">
    <source>
        <dbReference type="ARBA" id="ARBA00048457"/>
    </source>
</evidence>
<feature type="transmembrane region" description="Helical" evidence="22">
    <location>
        <begin position="125"/>
        <end position="146"/>
    </location>
</feature>
<evidence type="ECO:0000256" key="16">
    <source>
        <dbReference type="ARBA" id="ARBA00024244"/>
    </source>
</evidence>
<dbReference type="AlphaFoldDB" id="A0A8C5F660"/>
<evidence type="ECO:0000256" key="6">
    <source>
        <dbReference type="ARBA" id="ARBA00022617"/>
    </source>
</evidence>
<dbReference type="SMART" id="SM00665">
    <property type="entry name" value="B561"/>
    <property type="match status" value="1"/>
</dbReference>
<evidence type="ECO:0000256" key="15">
    <source>
        <dbReference type="ARBA" id="ARBA00024225"/>
    </source>
</evidence>
<feature type="domain" description="Cytochrome b561" evidence="23">
    <location>
        <begin position="15"/>
        <end position="220"/>
    </location>
</feature>
<evidence type="ECO:0000256" key="10">
    <source>
        <dbReference type="ARBA" id="ARBA00022982"/>
    </source>
</evidence>
<accession>A0A8C5F660</accession>
<reference evidence="24" key="1">
    <citation type="submission" date="2025-08" db="UniProtKB">
        <authorList>
            <consortium name="Ensembl"/>
        </authorList>
    </citation>
    <scope>IDENTIFICATION</scope>
</reference>
<feature type="compositionally biased region" description="Basic and acidic residues" evidence="21">
    <location>
        <begin position="266"/>
        <end position="280"/>
    </location>
</feature>
<evidence type="ECO:0000256" key="14">
    <source>
        <dbReference type="ARBA" id="ARBA00023136"/>
    </source>
</evidence>
<comment type="subcellular location">
    <subcellularLocation>
        <location evidence="2">Apical cell membrane</location>
        <topology evidence="2">Multi-pass membrane protein</topology>
    </subcellularLocation>
</comment>
<dbReference type="PROSITE" id="PS50939">
    <property type="entry name" value="CYTOCHROME_B561"/>
    <property type="match status" value="1"/>
</dbReference>
<protein>
    <recommendedName>
        <fullName evidence="16">Plasma membrane ascorbate-dependent reductase CYBRD1</fullName>
        <ecNumber evidence="15">7.2.1.3</ecNumber>
    </recommendedName>
    <alternativeName>
        <fullName evidence="17">Cytochrome b reductase 1</fullName>
    </alternativeName>
</protein>
<evidence type="ECO:0000256" key="9">
    <source>
        <dbReference type="ARBA" id="ARBA00022967"/>
    </source>
</evidence>
<evidence type="ECO:0000256" key="17">
    <source>
        <dbReference type="ARBA" id="ARBA00031718"/>
    </source>
</evidence>
<reference evidence="24" key="2">
    <citation type="submission" date="2025-09" db="UniProtKB">
        <authorList>
            <consortium name="Ensembl"/>
        </authorList>
    </citation>
    <scope>IDENTIFICATION</scope>
</reference>
<keyword evidence="14 22" id="KW-0472">Membrane</keyword>
<sequence>MAIEDYKQFVFAFLAAVSFGLISIIFVLTWVLHYREGLAWDGGAAEFNWHPVLIVVGFVFLQGIAIIVYRLPWTWKCSKLIMKFAHAGLHLLAFILAVIAFVAVFDFHNAAKIPNMYSLHSWLGLSALLLYSLQLVLGIGLYLIPVAPVQWRAAFMPLHVYSGLFIFTAVIATALMGLTEKLIFALNNPKYKDSPPEATFVNVLGLLLVAFGALILWIATRPHWKRPSEQALLSLLSSSSPEDPAQGPAGPALPRPADGLAGEGAEDLRRRSTKQSDMDD</sequence>
<comment type="cofactor">
    <cofactor evidence="1">
        <name>heme b</name>
        <dbReference type="ChEBI" id="CHEBI:60344"/>
    </cofactor>
</comment>
<dbReference type="GeneTree" id="ENSGT00950000183197"/>
<keyword evidence="13" id="KW-0408">Iron</keyword>
<comment type="catalytic activity">
    <reaction evidence="19">
        <text>Fe(3+)(out) + L-ascorbate(in) = monodehydro-L-ascorbate radical(in) + Fe(2+)(out) + H(+)</text>
        <dbReference type="Rhea" id="RHEA:30403"/>
        <dbReference type="ChEBI" id="CHEBI:15378"/>
        <dbReference type="ChEBI" id="CHEBI:29033"/>
        <dbReference type="ChEBI" id="CHEBI:29034"/>
        <dbReference type="ChEBI" id="CHEBI:38290"/>
        <dbReference type="ChEBI" id="CHEBI:59513"/>
        <dbReference type="EC" id="7.2.1.3"/>
    </reaction>
    <physiologicalReaction direction="left-to-right" evidence="19">
        <dbReference type="Rhea" id="RHEA:30404"/>
    </physiologicalReaction>
</comment>
<comment type="catalytic activity">
    <reaction evidence="20">
        <text>Cu(2+)(out) + L-ascorbate(in) = Cu(+)(out) + monodehydro-L-ascorbate radical(in) + H(+)</text>
        <dbReference type="Rhea" id="RHEA:66656"/>
        <dbReference type="ChEBI" id="CHEBI:15378"/>
        <dbReference type="ChEBI" id="CHEBI:29036"/>
        <dbReference type="ChEBI" id="CHEBI:38290"/>
        <dbReference type="ChEBI" id="CHEBI:49552"/>
        <dbReference type="ChEBI" id="CHEBI:59513"/>
    </reaction>
    <physiologicalReaction direction="left-to-right" evidence="20">
        <dbReference type="Rhea" id="RHEA:66657"/>
    </physiologicalReaction>
</comment>
<evidence type="ECO:0000256" key="20">
    <source>
        <dbReference type="ARBA" id="ARBA00049459"/>
    </source>
</evidence>
<keyword evidence="6" id="KW-0349">Heme</keyword>
<keyword evidence="5" id="KW-1003">Cell membrane</keyword>
<feature type="transmembrane region" description="Helical" evidence="22">
    <location>
        <begin position="198"/>
        <end position="219"/>
    </location>
</feature>
<dbReference type="PANTHER" id="PTHR10106:SF12">
    <property type="entry name" value="PLASMA MEMBRANE ASCORBATE-DEPENDENT REDUCTASE CYBRD1"/>
    <property type="match status" value="1"/>
</dbReference>
<dbReference type="GO" id="GO:0005765">
    <property type="term" value="C:lysosomal membrane"/>
    <property type="evidence" value="ECO:0007669"/>
    <property type="project" value="TreeGrafter"/>
</dbReference>
<evidence type="ECO:0000256" key="8">
    <source>
        <dbReference type="ARBA" id="ARBA00022723"/>
    </source>
</evidence>
<proteinExistence type="predicted"/>
<dbReference type="Pfam" id="PF03188">
    <property type="entry name" value="Cytochrom_B561"/>
    <property type="match status" value="1"/>
</dbReference>
<evidence type="ECO:0000313" key="25">
    <source>
        <dbReference type="Proteomes" id="UP000694546"/>
    </source>
</evidence>
<evidence type="ECO:0000256" key="1">
    <source>
        <dbReference type="ARBA" id="ARBA00001970"/>
    </source>
</evidence>
<feature type="transmembrane region" description="Helical" evidence="22">
    <location>
        <begin position="9"/>
        <end position="32"/>
    </location>
</feature>
<keyword evidence="4" id="KW-0813">Transport</keyword>
<evidence type="ECO:0000256" key="7">
    <source>
        <dbReference type="ARBA" id="ARBA00022692"/>
    </source>
</evidence>
<dbReference type="InterPro" id="IPR043205">
    <property type="entry name" value="CYB561/CYBRD1-like"/>
</dbReference>
<evidence type="ECO:0000256" key="21">
    <source>
        <dbReference type="SAM" id="MobiDB-lite"/>
    </source>
</evidence>
<evidence type="ECO:0000256" key="5">
    <source>
        <dbReference type="ARBA" id="ARBA00022475"/>
    </source>
</evidence>
<gene>
    <name evidence="24" type="primary">CYBRD1</name>
    <name evidence="24" type="synonym">LOC115532825</name>
</gene>
<keyword evidence="7 22" id="KW-0812">Transmembrane</keyword>
<dbReference type="OrthoDB" id="907479at2759"/>
<comment type="catalytic activity">
    <reaction evidence="18">
        <text>monodehydro-L-ascorbate radical(out) + L-ascorbate(in) = monodehydro-L-ascorbate radical(in) + L-ascorbate(out)</text>
        <dbReference type="Rhea" id="RHEA:66524"/>
        <dbReference type="ChEBI" id="CHEBI:38290"/>
        <dbReference type="ChEBI" id="CHEBI:59513"/>
    </reaction>
    <physiologicalReaction direction="left-to-right" evidence="18">
        <dbReference type="Rhea" id="RHEA:66525"/>
    </physiologicalReaction>
</comment>
<feature type="transmembrane region" description="Helical" evidence="22">
    <location>
        <begin position="158"/>
        <end position="178"/>
    </location>
</feature>
<feature type="transmembrane region" description="Helical" evidence="22">
    <location>
        <begin position="84"/>
        <end position="105"/>
    </location>
</feature>
<dbReference type="PANTHER" id="PTHR10106">
    <property type="entry name" value="CYTOCHROME B561-RELATED"/>
    <property type="match status" value="1"/>
</dbReference>
<dbReference type="GO" id="GO:0140571">
    <property type="term" value="F:transmembrane ascorbate ferrireductase activity"/>
    <property type="evidence" value="ECO:0007669"/>
    <property type="project" value="UniProtKB-EC"/>
</dbReference>
<keyword evidence="10" id="KW-0249">Electron transport</keyword>
<dbReference type="OMA" id="MAYKTVP"/>
<evidence type="ECO:0000256" key="2">
    <source>
        <dbReference type="ARBA" id="ARBA00004424"/>
    </source>
</evidence>
<name>A0A8C5F660_GADMO</name>
<evidence type="ECO:0000259" key="23">
    <source>
        <dbReference type="PROSITE" id="PS50939"/>
    </source>
</evidence>
<dbReference type="Ensembl" id="ENSGMOT00000008974.2">
    <property type="protein sequence ID" value="ENSGMOP00000008729.2"/>
    <property type="gene ID" value="ENSGMOG00000008161.2"/>
</dbReference>
<evidence type="ECO:0000256" key="4">
    <source>
        <dbReference type="ARBA" id="ARBA00022448"/>
    </source>
</evidence>
<keyword evidence="25" id="KW-1185">Reference proteome</keyword>
<dbReference type="InterPro" id="IPR006593">
    <property type="entry name" value="Cyt_b561/ferric_Rdtase_TM"/>
</dbReference>
<feature type="transmembrane region" description="Helical" evidence="22">
    <location>
        <begin position="52"/>
        <end position="72"/>
    </location>
</feature>
<evidence type="ECO:0000256" key="18">
    <source>
        <dbReference type="ARBA" id="ARBA00047447"/>
    </source>
</evidence>
<comment type="subunit">
    <text evidence="3">Homodimer.</text>
</comment>
<evidence type="ECO:0000256" key="12">
    <source>
        <dbReference type="ARBA" id="ARBA00023002"/>
    </source>
</evidence>
<dbReference type="Proteomes" id="UP000694546">
    <property type="component" value="Chromosome 20"/>
</dbReference>
<organism evidence="24 25">
    <name type="scientific">Gadus morhua</name>
    <name type="common">Atlantic cod</name>
    <dbReference type="NCBI Taxonomy" id="8049"/>
    <lineage>
        <taxon>Eukaryota</taxon>
        <taxon>Metazoa</taxon>
        <taxon>Chordata</taxon>
        <taxon>Craniata</taxon>
        <taxon>Vertebrata</taxon>
        <taxon>Euteleostomi</taxon>
        <taxon>Actinopterygii</taxon>
        <taxon>Neopterygii</taxon>
        <taxon>Teleostei</taxon>
        <taxon>Neoteleostei</taxon>
        <taxon>Acanthomorphata</taxon>
        <taxon>Zeiogadaria</taxon>
        <taxon>Gadariae</taxon>
        <taxon>Gadiformes</taxon>
        <taxon>Gadoidei</taxon>
        <taxon>Gadidae</taxon>
        <taxon>Gadus</taxon>
    </lineage>
</organism>
<evidence type="ECO:0000313" key="24">
    <source>
        <dbReference type="Ensembl" id="ENSGMOP00000008729.2"/>
    </source>
</evidence>
<evidence type="ECO:0000256" key="11">
    <source>
        <dbReference type="ARBA" id="ARBA00022989"/>
    </source>
</evidence>